<feature type="region of interest" description="Disordered" evidence="2">
    <location>
        <begin position="1"/>
        <end position="224"/>
    </location>
</feature>
<reference evidence="3 4" key="1">
    <citation type="submission" date="2024-01" db="EMBL/GenBank/DDBJ databases">
        <title>Comparative genomics of Cryptococcus and Kwoniella reveals pathogenesis evolution and contrasting modes of karyotype evolution via chromosome fusion or intercentromeric recombination.</title>
        <authorList>
            <person name="Coelho M.A."/>
            <person name="David-Palma M."/>
            <person name="Shea T."/>
            <person name="Bowers K."/>
            <person name="McGinley-Smith S."/>
            <person name="Mohammad A.W."/>
            <person name="Gnirke A."/>
            <person name="Yurkov A.M."/>
            <person name="Nowrousian M."/>
            <person name="Sun S."/>
            <person name="Cuomo C.A."/>
            <person name="Heitman J."/>
        </authorList>
    </citation>
    <scope>NUCLEOTIDE SEQUENCE [LARGE SCALE GENOMIC DNA]</scope>
    <source>
        <strain evidence="3 4">CBS 6074</strain>
    </source>
</reference>
<dbReference type="RefSeq" id="XP_066074675.1">
    <property type="nucleotide sequence ID" value="XM_066218578.1"/>
</dbReference>
<feature type="compositionally biased region" description="Low complexity" evidence="2">
    <location>
        <begin position="1279"/>
        <end position="1313"/>
    </location>
</feature>
<evidence type="ECO:0000313" key="4">
    <source>
        <dbReference type="Proteomes" id="UP001355207"/>
    </source>
</evidence>
<dbReference type="GeneID" id="91093483"/>
<feature type="compositionally biased region" description="Low complexity" evidence="2">
    <location>
        <begin position="1335"/>
        <end position="1344"/>
    </location>
</feature>
<gene>
    <name evidence="3" type="ORF">L201_002812</name>
</gene>
<evidence type="ECO:0000256" key="2">
    <source>
        <dbReference type="SAM" id="MobiDB-lite"/>
    </source>
</evidence>
<feature type="coiled-coil region" evidence="1">
    <location>
        <begin position="1234"/>
        <end position="1261"/>
    </location>
</feature>
<feature type="compositionally biased region" description="Basic residues" evidence="2">
    <location>
        <begin position="208"/>
        <end position="218"/>
    </location>
</feature>
<feature type="coiled-coil region" evidence="1">
    <location>
        <begin position="1143"/>
        <end position="1184"/>
    </location>
</feature>
<dbReference type="PANTHER" id="PTHR45615:SF80">
    <property type="entry name" value="GRIP DOMAIN-CONTAINING PROTEIN"/>
    <property type="match status" value="1"/>
</dbReference>
<feature type="compositionally biased region" description="Polar residues" evidence="2">
    <location>
        <begin position="1314"/>
        <end position="1326"/>
    </location>
</feature>
<evidence type="ECO:0000256" key="1">
    <source>
        <dbReference type="SAM" id="Coils"/>
    </source>
</evidence>
<keyword evidence="4" id="KW-1185">Reference proteome</keyword>
<accession>A0AAX4JTH8</accession>
<keyword evidence="1" id="KW-0175">Coiled coil</keyword>
<organism evidence="3 4">
    <name type="scientific">Kwoniella dendrophila CBS 6074</name>
    <dbReference type="NCBI Taxonomy" id="1295534"/>
    <lineage>
        <taxon>Eukaryota</taxon>
        <taxon>Fungi</taxon>
        <taxon>Dikarya</taxon>
        <taxon>Basidiomycota</taxon>
        <taxon>Agaricomycotina</taxon>
        <taxon>Tremellomycetes</taxon>
        <taxon>Tremellales</taxon>
        <taxon>Cryptococcaceae</taxon>
        <taxon>Kwoniella</taxon>
    </lineage>
</organism>
<feature type="compositionally biased region" description="Basic and acidic residues" evidence="2">
    <location>
        <begin position="1447"/>
        <end position="1458"/>
    </location>
</feature>
<feature type="compositionally biased region" description="Polar residues" evidence="2">
    <location>
        <begin position="415"/>
        <end position="435"/>
    </location>
</feature>
<feature type="region of interest" description="Disordered" evidence="2">
    <location>
        <begin position="1266"/>
        <end position="1458"/>
    </location>
</feature>
<feature type="coiled-coil region" evidence="1">
    <location>
        <begin position="654"/>
        <end position="692"/>
    </location>
</feature>
<feature type="region of interest" description="Disordered" evidence="2">
    <location>
        <begin position="295"/>
        <end position="323"/>
    </location>
</feature>
<feature type="compositionally biased region" description="Polar residues" evidence="2">
    <location>
        <begin position="187"/>
        <end position="197"/>
    </location>
</feature>
<feature type="coiled-coil region" evidence="1">
    <location>
        <begin position="1010"/>
        <end position="1103"/>
    </location>
</feature>
<proteinExistence type="predicted"/>
<dbReference type="EMBL" id="CP144100">
    <property type="protein sequence ID" value="WWC87912.1"/>
    <property type="molecule type" value="Genomic_DNA"/>
</dbReference>
<name>A0AAX4JTH8_9TREE</name>
<feature type="compositionally biased region" description="Polar residues" evidence="2">
    <location>
        <begin position="133"/>
        <end position="144"/>
    </location>
</feature>
<feature type="compositionally biased region" description="Low complexity" evidence="2">
    <location>
        <begin position="19"/>
        <end position="34"/>
    </location>
</feature>
<feature type="compositionally biased region" description="Low complexity" evidence="2">
    <location>
        <begin position="1392"/>
        <end position="1420"/>
    </location>
</feature>
<feature type="compositionally biased region" description="Basic residues" evidence="2">
    <location>
        <begin position="437"/>
        <end position="451"/>
    </location>
</feature>
<sequence>MDIIHKLNPFHRPSSSLRHNNTPTPTPTFNPHTFSGRDRPSSSLESGSGEGSTNNYSIDSTLPPHSIYYNSENDRYVTSPLPPPSPLKPSNGHHRTPSILRSLAHHPSLSALKSKSKKKRKNKEIAPPLPDFTISNNNHDSISSPVPWETESQSKRNTLKFSRSLPRDMRLSDDQQEQVPPIPSHPLLSNSISNQMTYPRGAKDTKSMNRKVSIRRKPAPSPAAEDILSDQSIDYDHFSTPESMRIKMKFELDLPARSTSLEQTQSHLATTSINGRDGLGLGSPRRRYLSFDERLSPHQSRIHRLSSPAGSPSRPLKTTQHPHPIPQSHLYAQSLYADSTTFFSTDFGAPSGPPLEWHDEEVDDGLDLSVENHILPPGTPGSKKAKLKQVISNENVRQEEDVRFFSRDTYPPVSATPSPQTTPSKTGPASSSPIRSITHKSPLKSPVKHRRAESSPACSPMRKSNKTKSDEFAKAAKRSSSPFEVKLSANVTKRMSLDAFGASTLSKPEYVEEKSQEILETPYSDEVGKEESLEGSFEDKHDPDEYQLRDDGLEGYEAHELSKITESPWSKDHSTNHEYFLDQTPDHQHTTIDTTTKFFTPISPILNAQGSRLMTTPERSPLIRRKYMSAPPTTKTTSLSEAQADHSEALQDQLRAEEFMMDILKSEIDDLREALRTETREKEEHLIELQKSMMQLDEWKGRSENQDIALSQLRQAIHENEEFFEKIQEAYDVLAERYTYLEEENSNLIMDKVMDGENIQRLKKEIESLKSENRDEKENAQLTKDKKDLENVVLELRRELKWAEDQIEEKSSLVQEKERMVEEKDNVIESIQDQNKTLQDSIAQLQQEVNTVQIAMVEKDEKIKQLESSIKDHSTSQEAFSVISFELASAKASSFEKEKVIEELRGQILYTQEELEKQQSLTKEAEMSLHEQEFVIGSLREQLDSTQHSLESLNLFLNENDEKIGSLVTELSQIREDITSVKGESVQKDAVIADLQQKIEVSRFEKNENRFQAEVEITQLREKLEELSRNSAEREWADRQSTEMLARLMEEKRVWEEEKGELMELIEQNSIDEQSASNLCDQINDLNNQLISLNHHIKSIQGELEDEKSAVIHKNTLIHAQEAESSALRSTVNQFEETTLASKESFNKKVRDTERVSERLRERIEELEIQLDSRENALKESIIRNESNKASSDDVNSRLLSYLNEIDQLKLSEIKLKNELTGFQKQSSNDALKSLELEKRLKNLEEDKELLNIALESRTLELTLLQRTNTNNSSRRHIPSTPSTSIPTSSIRSNSTLSTSTRSTRNSLSYSTSKIPNTPTPSTGFDNTPLPKRLTTSTSATSFASKRRDTISTPAAAASLSTRIPLGLSTKHNKPSEAPNSRPATSIGAVKSSTRPSLGRSTSSSNTNTPSTTTSTSVTGEIKRIERRTSLPVLIRRPSSVMSSQNGRRESLSRVDEV</sequence>
<evidence type="ECO:0000313" key="3">
    <source>
        <dbReference type="EMBL" id="WWC87912.1"/>
    </source>
</evidence>
<dbReference type="PANTHER" id="PTHR45615">
    <property type="entry name" value="MYOSIN HEAVY CHAIN, NON-MUSCLE"/>
    <property type="match status" value="1"/>
</dbReference>
<dbReference type="Proteomes" id="UP001355207">
    <property type="component" value="Chromosome 3"/>
</dbReference>
<feature type="coiled-coil region" evidence="1">
    <location>
        <begin position="752"/>
        <end position="862"/>
    </location>
</feature>
<protein>
    <submittedName>
        <fullName evidence="3">Uncharacterized protein</fullName>
    </submittedName>
</protein>
<feature type="region of interest" description="Disordered" evidence="2">
    <location>
        <begin position="398"/>
        <end position="483"/>
    </location>
</feature>